<dbReference type="GO" id="GO:0046872">
    <property type="term" value="F:metal ion binding"/>
    <property type="evidence" value="ECO:0007669"/>
    <property type="project" value="UniProtKB-KW"/>
</dbReference>
<dbReference type="InterPro" id="IPR032432">
    <property type="entry name" value="Radical_SAM_C"/>
</dbReference>
<comment type="caution">
    <text evidence="8">The sequence shown here is derived from an EMBL/GenBank/DDBJ whole genome shotgun (WGS) entry which is preliminary data.</text>
</comment>
<dbReference type="PANTHER" id="PTHR11135:SF1">
    <property type="entry name" value="PROTEIN YHCC"/>
    <property type="match status" value="1"/>
</dbReference>
<dbReference type="SUPFAM" id="SSF102114">
    <property type="entry name" value="Radical SAM enzymes"/>
    <property type="match status" value="1"/>
</dbReference>
<evidence type="ECO:0000259" key="7">
    <source>
        <dbReference type="PROSITE" id="PS51918"/>
    </source>
</evidence>
<dbReference type="SFLD" id="SFLDG01091">
    <property type="entry name" value="uncharacterized_CHP01210-like"/>
    <property type="match status" value="1"/>
</dbReference>
<accession>A0A2G6E5C1</accession>
<dbReference type="PROSITE" id="PS51918">
    <property type="entry name" value="RADICAL_SAM"/>
    <property type="match status" value="1"/>
</dbReference>
<dbReference type="Proteomes" id="UP000229740">
    <property type="component" value="Unassembled WGS sequence"/>
</dbReference>
<dbReference type="InterPro" id="IPR023404">
    <property type="entry name" value="rSAM_horseshoe"/>
</dbReference>
<organism evidence="8 9">
    <name type="scientific">candidate division KSB3 bacterium</name>
    <dbReference type="NCBI Taxonomy" id="2044937"/>
    <lineage>
        <taxon>Bacteria</taxon>
        <taxon>candidate division KSB3</taxon>
    </lineage>
</organism>
<keyword evidence="2" id="KW-0004">4Fe-4S</keyword>
<evidence type="ECO:0000256" key="1">
    <source>
        <dbReference type="ARBA" id="ARBA00001966"/>
    </source>
</evidence>
<evidence type="ECO:0000256" key="6">
    <source>
        <dbReference type="ARBA" id="ARBA00023014"/>
    </source>
</evidence>
<gene>
    <name evidence="8" type="ORF">CSB45_07940</name>
</gene>
<dbReference type="Gene3D" id="3.80.30.20">
    <property type="entry name" value="tm_1862 like domain"/>
    <property type="match status" value="1"/>
</dbReference>
<keyword evidence="3" id="KW-0949">S-adenosyl-L-methionine</keyword>
<evidence type="ECO:0000313" key="9">
    <source>
        <dbReference type="Proteomes" id="UP000229740"/>
    </source>
</evidence>
<dbReference type="PANTHER" id="PTHR11135">
    <property type="entry name" value="HISTONE ACETYLTRANSFERASE-RELATED"/>
    <property type="match status" value="1"/>
</dbReference>
<dbReference type="InterPro" id="IPR058240">
    <property type="entry name" value="rSAM_sf"/>
</dbReference>
<dbReference type="GO" id="GO:0003824">
    <property type="term" value="F:catalytic activity"/>
    <property type="evidence" value="ECO:0007669"/>
    <property type="project" value="InterPro"/>
</dbReference>
<keyword evidence="6" id="KW-0411">Iron-sulfur</keyword>
<comment type="cofactor">
    <cofactor evidence="1">
        <name>[4Fe-4S] cluster</name>
        <dbReference type="ChEBI" id="CHEBI:49883"/>
    </cofactor>
</comment>
<dbReference type="NCBIfam" id="TIGR01212">
    <property type="entry name" value="TIGR01212 family radical SAM protein"/>
    <property type="match status" value="1"/>
</dbReference>
<dbReference type="AlphaFoldDB" id="A0A2G6E5C1"/>
<dbReference type="InterPro" id="IPR006638">
    <property type="entry name" value="Elp3/MiaA/NifB-like_rSAM"/>
</dbReference>
<name>A0A2G6E5C1_9BACT</name>
<dbReference type="InterPro" id="IPR005911">
    <property type="entry name" value="YhcC-like"/>
</dbReference>
<evidence type="ECO:0000256" key="3">
    <source>
        <dbReference type="ARBA" id="ARBA00022691"/>
    </source>
</evidence>
<keyword evidence="5" id="KW-0408">Iron</keyword>
<dbReference type="Pfam" id="PF04055">
    <property type="entry name" value="Radical_SAM"/>
    <property type="match status" value="1"/>
</dbReference>
<dbReference type="InterPro" id="IPR007197">
    <property type="entry name" value="rSAM"/>
</dbReference>
<proteinExistence type="predicted"/>
<keyword evidence="4" id="KW-0479">Metal-binding</keyword>
<evidence type="ECO:0000256" key="2">
    <source>
        <dbReference type="ARBA" id="ARBA00022485"/>
    </source>
</evidence>
<evidence type="ECO:0000256" key="5">
    <source>
        <dbReference type="ARBA" id="ARBA00023004"/>
    </source>
</evidence>
<feature type="domain" description="Radical SAM core" evidence="7">
    <location>
        <begin position="16"/>
        <end position="263"/>
    </location>
</feature>
<evidence type="ECO:0000313" key="8">
    <source>
        <dbReference type="EMBL" id="PID57274.1"/>
    </source>
</evidence>
<protein>
    <submittedName>
        <fullName evidence="8">TIGR01212 family radical SAM protein</fullName>
    </submittedName>
</protein>
<dbReference type="SFLD" id="SFLDS00029">
    <property type="entry name" value="Radical_SAM"/>
    <property type="match status" value="1"/>
</dbReference>
<dbReference type="GO" id="GO:0051539">
    <property type="term" value="F:4 iron, 4 sulfur cluster binding"/>
    <property type="evidence" value="ECO:0007669"/>
    <property type="project" value="UniProtKB-KW"/>
</dbReference>
<dbReference type="EMBL" id="PDPS01000028">
    <property type="protein sequence ID" value="PID57274.1"/>
    <property type="molecule type" value="Genomic_DNA"/>
</dbReference>
<reference evidence="8 9" key="1">
    <citation type="submission" date="2017-10" db="EMBL/GenBank/DDBJ databases">
        <title>Novel microbial diversity and functional potential in the marine mammal oral microbiome.</title>
        <authorList>
            <person name="Dudek N.K."/>
            <person name="Sun C.L."/>
            <person name="Burstein D."/>
            <person name="Kantor R.S."/>
            <person name="Aliaga Goltsman D.S."/>
            <person name="Bik E.M."/>
            <person name="Thomas B.C."/>
            <person name="Banfield J.F."/>
            <person name="Relman D.A."/>
        </authorList>
    </citation>
    <scope>NUCLEOTIDE SEQUENCE [LARGE SCALE GENOMIC DNA]</scope>
    <source>
        <strain evidence="8">DOLZORAL124_49_17</strain>
    </source>
</reference>
<dbReference type="SMART" id="SM00729">
    <property type="entry name" value="Elp3"/>
    <property type="match status" value="1"/>
</dbReference>
<dbReference type="InterPro" id="IPR039661">
    <property type="entry name" value="ELP3"/>
</dbReference>
<sequence length="314" mass="35946">MKDKRYRTFNQHLKEFFGERIYKIGIDAGFTCPNRNGTKGDTGCIYCYGERTSTTLLDLPAMREQMRLGMQALVRKYKAHKFLAYFQSYTNTYAPVEELARLYRAALEEPYIVGMSVGTRPDCVSEPVLDLLGELAQDSYLWLEFGLQSIHDSILTSLHRGHNFDQFLDAYFRARQRRKIKICVHVILGLPGESNAQMLETAMKLSELAVDGVKIHSAHVVKNTPLANMYERGEYRPMEREEYVNVVCDFLERLSPQIIVHRLVADAPRARFLAPDWCLQKSQSVSAIDEELIRRDSRQGSQLGAARCKSVPLP</sequence>
<dbReference type="SFLD" id="SFLDG01086">
    <property type="entry name" value="elongater_protein-like"/>
    <property type="match status" value="1"/>
</dbReference>
<dbReference type="Pfam" id="PF16199">
    <property type="entry name" value="Radical_SAM_C"/>
    <property type="match status" value="1"/>
</dbReference>
<evidence type="ECO:0000256" key="4">
    <source>
        <dbReference type="ARBA" id="ARBA00022723"/>
    </source>
</evidence>